<reference evidence="3" key="1">
    <citation type="submission" date="2017-04" db="EMBL/GenBank/DDBJ databases">
        <authorList>
            <person name="Varghese N."/>
            <person name="Submissions S."/>
        </authorList>
    </citation>
    <scope>NUCLEOTIDE SEQUENCE [LARGE SCALE GENOMIC DNA]</scope>
    <source>
        <strain evidence="3">Dd16</strain>
    </source>
</reference>
<keyword evidence="1" id="KW-0732">Signal</keyword>
<dbReference type="Gene3D" id="2.60.40.420">
    <property type="entry name" value="Cupredoxins - blue copper proteins"/>
    <property type="match status" value="1"/>
</dbReference>
<feature type="signal peptide" evidence="1">
    <location>
        <begin position="1"/>
        <end position="30"/>
    </location>
</feature>
<proteinExistence type="predicted"/>
<gene>
    <name evidence="2" type="ORF">SAMN06295910_1504</name>
</gene>
<evidence type="ECO:0000313" key="2">
    <source>
        <dbReference type="EMBL" id="SMF67416.1"/>
    </source>
</evidence>
<dbReference type="EMBL" id="LT840185">
    <property type="protein sequence ID" value="SMF67416.1"/>
    <property type="molecule type" value="Genomic_DNA"/>
</dbReference>
<feature type="chain" id="PRO_5012372076" evidence="1">
    <location>
        <begin position="31"/>
        <end position="213"/>
    </location>
</feature>
<dbReference type="InterPro" id="IPR008972">
    <property type="entry name" value="Cupredoxin"/>
</dbReference>
<name>A0A1X7GBS5_9SPHN</name>
<dbReference type="AlphaFoldDB" id="A0A1X7GBS5"/>
<dbReference type="Proteomes" id="UP000192934">
    <property type="component" value="Chromosome I"/>
</dbReference>
<organism evidence="2 3">
    <name type="scientific">Allosphingosinicella indica</name>
    <dbReference type="NCBI Taxonomy" id="941907"/>
    <lineage>
        <taxon>Bacteria</taxon>
        <taxon>Pseudomonadati</taxon>
        <taxon>Pseudomonadota</taxon>
        <taxon>Alphaproteobacteria</taxon>
        <taxon>Sphingomonadales</taxon>
        <taxon>Sphingomonadaceae</taxon>
        <taxon>Allosphingosinicella</taxon>
    </lineage>
</organism>
<evidence type="ECO:0000313" key="3">
    <source>
        <dbReference type="Proteomes" id="UP000192934"/>
    </source>
</evidence>
<accession>A0A1X7GBS5</accession>
<protein>
    <submittedName>
        <fullName evidence="2">Plastocyanin</fullName>
    </submittedName>
</protein>
<evidence type="ECO:0000256" key="1">
    <source>
        <dbReference type="SAM" id="SignalP"/>
    </source>
</evidence>
<dbReference type="STRING" id="941907.SAMN06295910_1504"/>
<dbReference type="SUPFAM" id="SSF49503">
    <property type="entry name" value="Cupredoxins"/>
    <property type="match status" value="1"/>
</dbReference>
<keyword evidence="3" id="KW-1185">Reference proteome</keyword>
<sequence>MLGFARHSPVMKRTVFALAAAAAITAPAQAGTLEISVRDTAGKPLRDAVVTVHAPGRTPAAARFPWPAQVTQQDIQFNPFVLVVPVGAEVSFPNKDKVRHHVYSFSKPKKFELKLYGREDARTVKFDKAGAVALGCNIHDGMTGFVKVVDTPWAAKTDERGVARVAGLPAGQASVAVWHPYARLKNNESVLAVSLPPSGNVARSISLPIVPPR</sequence>